<sequence>MAGFWPLVLVSAVCSTTAIQNHLFPRLQCKPTIVCEVPACKERAELILASVNKSADPCVDFYGFVCDRYNEAHPIPDDSFQMGPFVQAGLKVKHDLKEILDGLPVVPEANSAREKAAVAYHACMNTAVSEEDSLGAVRRALASSGLGEWPILDDSEMDGVNRLEDVARKTGLDSLFSVGVVKDMDDVSVHILQVEQKSTPYLESVFHVSNEHSVTLEELFRHLARTAASLVKPNATDEQLESYINATLSFLAQLHLAQQPPEEKRNARKNYRKGTIEEFQQEIPGLDLYEMLNEELRKVNITLRKQDKIVVNALHHVNATAHVYLQAEPVVVYNYIGLSKAVELLQLASTEFAALMSRLHRIVLGVRTETARWKRCISNLQSIMKDVVGRLYTEKRLNKGAKEEVERLVREIGLSYHSRLRDVAWMDRETRRKATEKLWAMTTRIAYPDVFLSDEHINKKYHDFGTLHSNEHFVEIYERFKQLDYTKTLLKLRERVKKTNEWTVSAAEDVNAYYSADTNEIDIPGGILQEPFFQEGLPTYINLGAIGSIIGHEITHGYDDQGSQYDSEGRLVNWWSNRTEQEFNEKKKCFIEQYGSVVDPVTNSSIHGENTVGENIADNGGVRVAFATYRRLSECGATEIIPGLEDFSPEQLYFISYALVWCTSTRDEIKNEVMSDVHSPHKYRVNVPLRNMDEFASAFDCRRGTPMHSPDEEKCVLW</sequence>
<keyword evidence="6" id="KW-0862">Zinc</keyword>
<name>A0AAQ4CY44_AMBAM</name>
<evidence type="ECO:0000259" key="10">
    <source>
        <dbReference type="Pfam" id="PF05649"/>
    </source>
</evidence>
<keyword evidence="12" id="KW-1185">Reference proteome</keyword>
<evidence type="ECO:0000259" key="9">
    <source>
        <dbReference type="Pfam" id="PF01431"/>
    </source>
</evidence>
<comment type="similarity">
    <text evidence="2">Belongs to the peptidase M13 family.</text>
</comment>
<dbReference type="GO" id="GO:0005886">
    <property type="term" value="C:plasma membrane"/>
    <property type="evidence" value="ECO:0007669"/>
    <property type="project" value="TreeGrafter"/>
</dbReference>
<dbReference type="InterPro" id="IPR000718">
    <property type="entry name" value="Peptidase_M13"/>
</dbReference>
<keyword evidence="5" id="KW-0378">Hydrolase</keyword>
<keyword evidence="8" id="KW-0732">Signal</keyword>
<evidence type="ECO:0000256" key="1">
    <source>
        <dbReference type="ARBA" id="ARBA00001947"/>
    </source>
</evidence>
<evidence type="ECO:0008006" key="13">
    <source>
        <dbReference type="Google" id="ProtNLM"/>
    </source>
</evidence>
<keyword evidence="4" id="KW-0479">Metal-binding</keyword>
<comment type="caution">
    <text evidence="11">The sequence shown here is derived from an EMBL/GenBank/DDBJ whole genome shotgun (WGS) entry which is preliminary data.</text>
</comment>
<dbReference type="EMBL" id="JARKHS020036669">
    <property type="protein sequence ID" value="KAK8755134.1"/>
    <property type="molecule type" value="Genomic_DNA"/>
</dbReference>
<feature type="domain" description="Peptidase M13 C-terminal" evidence="9">
    <location>
        <begin position="511"/>
        <end position="714"/>
    </location>
</feature>
<dbReference type="PROSITE" id="PS51885">
    <property type="entry name" value="NEPRILYSIN"/>
    <property type="match status" value="1"/>
</dbReference>
<dbReference type="GO" id="GO:0016485">
    <property type="term" value="P:protein processing"/>
    <property type="evidence" value="ECO:0007669"/>
    <property type="project" value="TreeGrafter"/>
</dbReference>
<dbReference type="AlphaFoldDB" id="A0AAQ4CY44"/>
<keyword evidence="7" id="KW-0482">Metalloprotease</keyword>
<dbReference type="GO" id="GO:0004222">
    <property type="term" value="F:metalloendopeptidase activity"/>
    <property type="evidence" value="ECO:0007669"/>
    <property type="project" value="InterPro"/>
</dbReference>
<dbReference type="Gene3D" id="1.10.1380.10">
    <property type="entry name" value="Neutral endopeptidase , domain2"/>
    <property type="match status" value="1"/>
</dbReference>
<evidence type="ECO:0000256" key="5">
    <source>
        <dbReference type="ARBA" id="ARBA00022801"/>
    </source>
</evidence>
<dbReference type="Proteomes" id="UP001321473">
    <property type="component" value="Unassembled WGS sequence"/>
</dbReference>
<dbReference type="InterPro" id="IPR024079">
    <property type="entry name" value="MetalloPept_cat_dom_sf"/>
</dbReference>
<keyword evidence="3" id="KW-0645">Protease</keyword>
<dbReference type="Gene3D" id="3.40.390.10">
    <property type="entry name" value="Collagenase (Catalytic Domain)"/>
    <property type="match status" value="1"/>
</dbReference>
<evidence type="ECO:0000256" key="8">
    <source>
        <dbReference type="SAM" id="SignalP"/>
    </source>
</evidence>
<feature type="chain" id="PRO_5043002195" description="M13 family peptidase" evidence="8">
    <location>
        <begin position="19"/>
        <end position="718"/>
    </location>
</feature>
<dbReference type="InterPro" id="IPR018497">
    <property type="entry name" value="Peptidase_M13_C"/>
</dbReference>
<dbReference type="PANTHER" id="PTHR11733">
    <property type="entry name" value="ZINC METALLOPROTEASE FAMILY M13 NEPRILYSIN-RELATED"/>
    <property type="match status" value="1"/>
</dbReference>
<dbReference type="InterPro" id="IPR008753">
    <property type="entry name" value="Peptidase_M13_N"/>
</dbReference>
<dbReference type="Pfam" id="PF01431">
    <property type="entry name" value="Peptidase_M13"/>
    <property type="match status" value="1"/>
</dbReference>
<gene>
    <name evidence="11" type="ORF">V5799_002165</name>
</gene>
<feature type="signal peptide" evidence="8">
    <location>
        <begin position="1"/>
        <end position="18"/>
    </location>
</feature>
<dbReference type="GO" id="GO:0046872">
    <property type="term" value="F:metal ion binding"/>
    <property type="evidence" value="ECO:0007669"/>
    <property type="project" value="UniProtKB-KW"/>
</dbReference>
<dbReference type="Pfam" id="PF05649">
    <property type="entry name" value="Peptidase_M13_N"/>
    <property type="match status" value="1"/>
</dbReference>
<dbReference type="CDD" id="cd08662">
    <property type="entry name" value="M13"/>
    <property type="match status" value="1"/>
</dbReference>
<dbReference type="PRINTS" id="PR00786">
    <property type="entry name" value="NEPRILYSIN"/>
</dbReference>
<evidence type="ECO:0000256" key="7">
    <source>
        <dbReference type="ARBA" id="ARBA00023049"/>
    </source>
</evidence>
<reference evidence="11 12" key="1">
    <citation type="journal article" date="2023" name="Arcadia Sci">
        <title>De novo assembly of a long-read Amblyomma americanum tick genome.</title>
        <authorList>
            <person name="Chou S."/>
            <person name="Poskanzer K.E."/>
            <person name="Rollins M."/>
            <person name="Thuy-Boun P.S."/>
        </authorList>
    </citation>
    <scope>NUCLEOTIDE SEQUENCE [LARGE SCALE GENOMIC DNA]</scope>
    <source>
        <strain evidence="11">F_SG_1</strain>
        <tissue evidence="11">Salivary glands</tissue>
    </source>
</reference>
<feature type="domain" description="Peptidase M13 N-terminal" evidence="10">
    <location>
        <begin position="57"/>
        <end position="448"/>
    </location>
</feature>
<comment type="cofactor">
    <cofactor evidence="1">
        <name>Zn(2+)</name>
        <dbReference type="ChEBI" id="CHEBI:29105"/>
    </cofactor>
</comment>
<organism evidence="11 12">
    <name type="scientific">Amblyomma americanum</name>
    <name type="common">Lone star tick</name>
    <dbReference type="NCBI Taxonomy" id="6943"/>
    <lineage>
        <taxon>Eukaryota</taxon>
        <taxon>Metazoa</taxon>
        <taxon>Ecdysozoa</taxon>
        <taxon>Arthropoda</taxon>
        <taxon>Chelicerata</taxon>
        <taxon>Arachnida</taxon>
        <taxon>Acari</taxon>
        <taxon>Parasitiformes</taxon>
        <taxon>Ixodida</taxon>
        <taxon>Ixodoidea</taxon>
        <taxon>Ixodidae</taxon>
        <taxon>Amblyomminae</taxon>
        <taxon>Amblyomma</taxon>
    </lineage>
</organism>
<protein>
    <recommendedName>
        <fullName evidence="13">M13 family peptidase</fullName>
    </recommendedName>
</protein>
<evidence type="ECO:0000313" key="12">
    <source>
        <dbReference type="Proteomes" id="UP001321473"/>
    </source>
</evidence>
<evidence type="ECO:0000256" key="6">
    <source>
        <dbReference type="ARBA" id="ARBA00022833"/>
    </source>
</evidence>
<proteinExistence type="inferred from homology"/>
<evidence type="ECO:0000313" key="11">
    <source>
        <dbReference type="EMBL" id="KAK8755134.1"/>
    </source>
</evidence>
<evidence type="ECO:0000256" key="2">
    <source>
        <dbReference type="ARBA" id="ARBA00007357"/>
    </source>
</evidence>
<evidence type="ECO:0000256" key="4">
    <source>
        <dbReference type="ARBA" id="ARBA00022723"/>
    </source>
</evidence>
<dbReference type="SUPFAM" id="SSF55486">
    <property type="entry name" value="Metalloproteases ('zincins'), catalytic domain"/>
    <property type="match status" value="1"/>
</dbReference>
<accession>A0AAQ4CY44</accession>
<dbReference type="PANTHER" id="PTHR11733:SF237">
    <property type="entry name" value="NEPRILYSIN-LIKE 4"/>
    <property type="match status" value="1"/>
</dbReference>
<evidence type="ECO:0000256" key="3">
    <source>
        <dbReference type="ARBA" id="ARBA00022670"/>
    </source>
</evidence>
<dbReference type="InterPro" id="IPR042089">
    <property type="entry name" value="Peptidase_M13_dom_2"/>
</dbReference>